<dbReference type="AlphaFoldDB" id="A0A699GL29"/>
<accession>A0A699GL29</accession>
<evidence type="ECO:0000313" key="1">
    <source>
        <dbReference type="EMBL" id="GEU30097.1"/>
    </source>
</evidence>
<comment type="caution">
    <text evidence="1">The sequence shown here is derived from an EMBL/GenBank/DDBJ whole genome shotgun (WGS) entry which is preliminary data.</text>
</comment>
<sequence length="117" mass="13525">MISLAMAAHGSSNPVARRAMDELVDFSDETKIPRRMKFFKLQQISEAWHFVNLMAIGEDLSLAREINALCIGLTIVMEKRDSFVDELDLLVDRFMPEKMVEFTKESQEKDTRNLMKL</sequence>
<protein>
    <submittedName>
        <fullName evidence="1">Uncharacterized protein</fullName>
    </submittedName>
</protein>
<reference evidence="1" key="1">
    <citation type="journal article" date="2019" name="Sci. Rep.">
        <title>Draft genome of Tanacetum cinerariifolium, the natural source of mosquito coil.</title>
        <authorList>
            <person name="Yamashiro T."/>
            <person name="Shiraishi A."/>
            <person name="Satake H."/>
            <person name="Nakayama K."/>
        </authorList>
    </citation>
    <scope>NUCLEOTIDE SEQUENCE</scope>
</reference>
<gene>
    <name evidence="1" type="ORF">Tci_002075</name>
</gene>
<organism evidence="1">
    <name type="scientific">Tanacetum cinerariifolium</name>
    <name type="common">Dalmatian daisy</name>
    <name type="synonym">Chrysanthemum cinerariifolium</name>
    <dbReference type="NCBI Taxonomy" id="118510"/>
    <lineage>
        <taxon>Eukaryota</taxon>
        <taxon>Viridiplantae</taxon>
        <taxon>Streptophyta</taxon>
        <taxon>Embryophyta</taxon>
        <taxon>Tracheophyta</taxon>
        <taxon>Spermatophyta</taxon>
        <taxon>Magnoliopsida</taxon>
        <taxon>eudicotyledons</taxon>
        <taxon>Gunneridae</taxon>
        <taxon>Pentapetalae</taxon>
        <taxon>asterids</taxon>
        <taxon>campanulids</taxon>
        <taxon>Asterales</taxon>
        <taxon>Asteraceae</taxon>
        <taxon>Asteroideae</taxon>
        <taxon>Anthemideae</taxon>
        <taxon>Anthemidinae</taxon>
        <taxon>Tanacetum</taxon>
    </lineage>
</organism>
<dbReference type="EMBL" id="BKCJ010000127">
    <property type="protein sequence ID" value="GEU30097.1"/>
    <property type="molecule type" value="Genomic_DNA"/>
</dbReference>
<proteinExistence type="predicted"/>
<name>A0A699GL29_TANCI</name>